<evidence type="ECO:0000313" key="1">
    <source>
        <dbReference type="EMBL" id="ABG21581.1"/>
    </source>
</evidence>
<name>A6MAA3_9CAUD</name>
<dbReference type="GeneID" id="5601949"/>
<accession>A6MAA3</accession>
<dbReference type="KEGG" id="vg:5601949"/>
<protein>
    <submittedName>
        <fullName evidence="1">Gp039</fullName>
    </submittedName>
</protein>
<proteinExistence type="predicted"/>
<organism evidence="1 2">
    <name type="scientific">Lactococcus phage KSY1</name>
    <dbReference type="NCBI Taxonomy" id="2913972"/>
    <lineage>
        <taxon>Viruses</taxon>
        <taxon>Duplodnaviria</taxon>
        <taxon>Heunggongvirae</taxon>
        <taxon>Uroviricota</taxon>
        <taxon>Caudoviricetes</taxon>
        <taxon>Chopinvirus</taxon>
        <taxon>Chopinvirus KSY1</taxon>
    </lineage>
</organism>
<dbReference type="Proteomes" id="UP000000714">
    <property type="component" value="Segment"/>
</dbReference>
<reference evidence="1 2" key="1">
    <citation type="journal article" date="2007" name="Virology">
        <title>KSY1, a lactococcal phage with a T7-like transcription.</title>
        <authorList>
            <person name="Chopin A."/>
            <person name="Deveau H."/>
            <person name="Ehrlich S.D."/>
            <person name="Moineau S."/>
            <person name="Chopin M.C."/>
        </authorList>
    </citation>
    <scope>NUCLEOTIDE SEQUENCE</scope>
</reference>
<gene>
    <name evidence="1" type="ORF">KSY1p039</name>
</gene>
<dbReference type="RefSeq" id="YP_001469037.1">
    <property type="nucleotide sequence ID" value="NC_009817.1"/>
</dbReference>
<evidence type="ECO:0000313" key="2">
    <source>
        <dbReference type="Proteomes" id="UP000000714"/>
    </source>
</evidence>
<keyword evidence="2" id="KW-1185">Reference proteome</keyword>
<dbReference type="EMBL" id="DQ535032">
    <property type="protein sequence ID" value="ABG21581.1"/>
    <property type="molecule type" value="Genomic_DNA"/>
</dbReference>
<sequence>MIETYFENANSTIEKLHSMFDRMISTADSISLEFVSDEDSVEVDIDAASSDNSRFQAACVAAKEALNDIQTGITQTKNRFDTLSSTVSRRKAQLEFVDNSMAKIAAAETSKNADELIDEVTSPKKDFAALKAQYPDFTDEQINILLNAGGK</sequence>